<proteinExistence type="predicted"/>
<dbReference type="SFLD" id="SFLDG01129">
    <property type="entry name" value="C1.5:_HAD__Beta-PGM__Phosphata"/>
    <property type="match status" value="1"/>
</dbReference>
<dbReference type="InterPro" id="IPR023214">
    <property type="entry name" value="HAD_sf"/>
</dbReference>
<dbReference type="EMBL" id="JAFLCK010000013">
    <property type="protein sequence ID" value="MBN8660771.1"/>
    <property type="molecule type" value="Genomic_DNA"/>
</dbReference>
<dbReference type="Gene3D" id="1.10.150.240">
    <property type="entry name" value="Putative phosphatase, domain 2"/>
    <property type="match status" value="1"/>
</dbReference>
<organism evidence="1 2">
    <name type="scientific">Candidatus Obscuribacter phosphatis</name>
    <dbReference type="NCBI Taxonomy" id="1906157"/>
    <lineage>
        <taxon>Bacteria</taxon>
        <taxon>Bacillati</taxon>
        <taxon>Candidatus Melainabacteria</taxon>
        <taxon>Candidatus Obscuribacterales</taxon>
        <taxon>Candidatus Obscuribacteraceae</taxon>
        <taxon>Candidatus Obscuribacter</taxon>
    </lineage>
</organism>
<dbReference type="NCBIfam" id="TIGR01509">
    <property type="entry name" value="HAD-SF-IA-v3"/>
    <property type="match status" value="1"/>
</dbReference>
<dbReference type="Gene3D" id="3.40.50.1000">
    <property type="entry name" value="HAD superfamily/HAD-like"/>
    <property type="match status" value="1"/>
</dbReference>
<dbReference type="InterPro" id="IPR006439">
    <property type="entry name" value="HAD-SF_hydro_IA"/>
</dbReference>
<evidence type="ECO:0000313" key="2">
    <source>
        <dbReference type="Proteomes" id="UP000664277"/>
    </source>
</evidence>
<dbReference type="GO" id="GO:0008967">
    <property type="term" value="F:phosphoglycolate phosphatase activity"/>
    <property type="evidence" value="ECO:0007669"/>
    <property type="project" value="TreeGrafter"/>
</dbReference>
<dbReference type="SFLD" id="SFLDS00003">
    <property type="entry name" value="Haloacid_Dehalogenase"/>
    <property type="match status" value="1"/>
</dbReference>
<dbReference type="Proteomes" id="UP000664277">
    <property type="component" value="Unassembled WGS sequence"/>
</dbReference>
<dbReference type="SUPFAM" id="SSF56784">
    <property type="entry name" value="HAD-like"/>
    <property type="match status" value="1"/>
</dbReference>
<evidence type="ECO:0000313" key="1">
    <source>
        <dbReference type="EMBL" id="MBN8660771.1"/>
    </source>
</evidence>
<name>A0A8J7TM88_9BACT</name>
<dbReference type="InterPro" id="IPR050155">
    <property type="entry name" value="HAD-like_hydrolase_sf"/>
</dbReference>
<dbReference type="PANTHER" id="PTHR43434:SF1">
    <property type="entry name" value="PHOSPHOGLYCOLATE PHOSPHATASE"/>
    <property type="match status" value="1"/>
</dbReference>
<sequence>MNLKARQGQWLFIDCDNTMLGTEAMAIPSLVARFNQLYSQNAGRELTVDEFQEHFHGQGRETLCQNLAKHFNITVTFEALYDQREWRMMQALQTSGVEMAPHLIEALTILKETGSQFAFVSNNPIQRGLAAMRYSSNGQGNELARFFGTNFFEATDIQKPSPAVYLRALEQTGAQKESSFAVEDSATGVKAAVAAGLTTIAYLGFCPPQNRAKQSEKLLALGAKYCIEDWLEVPNLV</sequence>
<dbReference type="AlphaFoldDB" id="A0A8J7TM88"/>
<dbReference type="InterPro" id="IPR023198">
    <property type="entry name" value="PGP-like_dom2"/>
</dbReference>
<dbReference type="CDD" id="cd07505">
    <property type="entry name" value="HAD_BPGM-like"/>
    <property type="match status" value="1"/>
</dbReference>
<dbReference type="InterPro" id="IPR041492">
    <property type="entry name" value="HAD_2"/>
</dbReference>
<dbReference type="GO" id="GO:0005829">
    <property type="term" value="C:cytosol"/>
    <property type="evidence" value="ECO:0007669"/>
    <property type="project" value="TreeGrafter"/>
</dbReference>
<accession>A0A8J7TM88</accession>
<dbReference type="PANTHER" id="PTHR43434">
    <property type="entry name" value="PHOSPHOGLYCOLATE PHOSPHATASE"/>
    <property type="match status" value="1"/>
</dbReference>
<protein>
    <submittedName>
        <fullName evidence="1">HAD family phosphatase</fullName>
    </submittedName>
</protein>
<dbReference type="Pfam" id="PF13419">
    <property type="entry name" value="HAD_2"/>
    <property type="match status" value="1"/>
</dbReference>
<reference evidence="1" key="1">
    <citation type="submission" date="2021-02" db="EMBL/GenBank/DDBJ databases">
        <title>Genome-Resolved Metagenomics of a Microbial Community Performing Photosynthetic Biological Nutrient Removal.</title>
        <authorList>
            <person name="Mcdaniel E.A."/>
        </authorList>
    </citation>
    <scope>NUCLEOTIDE SEQUENCE</scope>
    <source>
        <strain evidence="1">UWPOB_OBS1</strain>
    </source>
</reference>
<dbReference type="InterPro" id="IPR036412">
    <property type="entry name" value="HAD-like_sf"/>
</dbReference>
<dbReference type="GO" id="GO:0006281">
    <property type="term" value="P:DNA repair"/>
    <property type="evidence" value="ECO:0007669"/>
    <property type="project" value="TreeGrafter"/>
</dbReference>
<comment type="caution">
    <text evidence="1">The sequence shown here is derived from an EMBL/GenBank/DDBJ whole genome shotgun (WGS) entry which is preliminary data.</text>
</comment>
<gene>
    <name evidence="1" type="ORF">J0M35_10430</name>
</gene>